<dbReference type="HAMAP" id="MF_00634">
    <property type="entry name" value="UPF0235"/>
    <property type="match status" value="1"/>
</dbReference>
<dbReference type="Pfam" id="PF02594">
    <property type="entry name" value="DUF167"/>
    <property type="match status" value="1"/>
</dbReference>
<dbReference type="InParanoid" id="A0A165KQA5"/>
<dbReference type="SMART" id="SM01152">
    <property type="entry name" value="DUF167"/>
    <property type="match status" value="1"/>
</dbReference>
<dbReference type="EMBL" id="KV425939">
    <property type="protein sequence ID" value="KZV96686.1"/>
    <property type="molecule type" value="Genomic_DNA"/>
</dbReference>
<reference evidence="2 3" key="1">
    <citation type="journal article" date="2016" name="Mol. Biol. Evol.">
        <title>Comparative Genomics of Early-Diverging Mushroom-Forming Fungi Provides Insights into the Origins of Lignocellulose Decay Capabilities.</title>
        <authorList>
            <person name="Nagy L.G."/>
            <person name="Riley R."/>
            <person name="Tritt A."/>
            <person name="Adam C."/>
            <person name="Daum C."/>
            <person name="Floudas D."/>
            <person name="Sun H."/>
            <person name="Yadav J.S."/>
            <person name="Pangilinan J."/>
            <person name="Larsson K.H."/>
            <person name="Matsuura K."/>
            <person name="Barry K."/>
            <person name="Labutti K."/>
            <person name="Kuo R."/>
            <person name="Ohm R.A."/>
            <person name="Bhattacharya S.S."/>
            <person name="Shirouzu T."/>
            <person name="Yoshinaga Y."/>
            <person name="Martin F.M."/>
            <person name="Grigoriev I.V."/>
            <person name="Hibbett D.S."/>
        </authorList>
    </citation>
    <scope>NUCLEOTIDE SEQUENCE [LARGE SCALE GENOMIC DNA]</scope>
    <source>
        <strain evidence="2 3">HHB12029</strain>
    </source>
</reference>
<dbReference type="InterPro" id="IPR003746">
    <property type="entry name" value="DUF167"/>
</dbReference>
<accession>A0A165KQA5</accession>
<dbReference type="Gene3D" id="3.30.1200.10">
    <property type="entry name" value="YggU-like"/>
    <property type="match status" value="1"/>
</dbReference>
<dbReference type="STRING" id="1314781.A0A165KQA5"/>
<dbReference type="NCBIfam" id="TIGR00251">
    <property type="entry name" value="DUF167 family protein"/>
    <property type="match status" value="1"/>
</dbReference>
<gene>
    <name evidence="2" type="ORF">EXIGLDRAFT_765073</name>
</gene>
<dbReference type="OrthoDB" id="244097at2759"/>
<sequence length="116" mass="12144">MMRSKVAQAVRKASTPSATATATKLFVLVHPGSSRSALVLDSVVGDGDDGQLNVSARVTARAHDGEANDALRRLVAESLGVSRSRVTILRGEKSRDKIVAVDGMSPDDVVTVLSDT</sequence>
<dbReference type="InterPro" id="IPR036591">
    <property type="entry name" value="YggU-like_sf"/>
</dbReference>
<protein>
    <submittedName>
        <fullName evidence="2">YggU-like protein</fullName>
    </submittedName>
</protein>
<evidence type="ECO:0000313" key="3">
    <source>
        <dbReference type="Proteomes" id="UP000077266"/>
    </source>
</evidence>
<name>A0A165KQA5_EXIGL</name>
<dbReference type="AlphaFoldDB" id="A0A165KQA5"/>
<keyword evidence="3" id="KW-1185">Reference proteome</keyword>
<evidence type="ECO:0000313" key="2">
    <source>
        <dbReference type="EMBL" id="KZV96686.1"/>
    </source>
</evidence>
<proteinExistence type="inferred from homology"/>
<organism evidence="2 3">
    <name type="scientific">Exidia glandulosa HHB12029</name>
    <dbReference type="NCBI Taxonomy" id="1314781"/>
    <lineage>
        <taxon>Eukaryota</taxon>
        <taxon>Fungi</taxon>
        <taxon>Dikarya</taxon>
        <taxon>Basidiomycota</taxon>
        <taxon>Agaricomycotina</taxon>
        <taxon>Agaricomycetes</taxon>
        <taxon>Auriculariales</taxon>
        <taxon>Exidiaceae</taxon>
        <taxon>Exidia</taxon>
    </lineage>
</organism>
<evidence type="ECO:0000256" key="1">
    <source>
        <dbReference type="ARBA" id="ARBA00010364"/>
    </source>
</evidence>
<dbReference type="SUPFAM" id="SSF69786">
    <property type="entry name" value="YggU-like"/>
    <property type="match status" value="1"/>
</dbReference>
<dbReference type="Proteomes" id="UP000077266">
    <property type="component" value="Unassembled WGS sequence"/>
</dbReference>
<comment type="similarity">
    <text evidence="1">Belongs to the UPF0235 family.</text>
</comment>
<dbReference type="PANTHER" id="PTHR47817:SF2">
    <property type="entry name" value="OS04G0686300 PROTEIN"/>
    <property type="match status" value="1"/>
</dbReference>
<dbReference type="PANTHER" id="PTHR47817">
    <property type="entry name" value="OS04G0686300 PROTEIN"/>
    <property type="match status" value="1"/>
</dbReference>